<protein>
    <submittedName>
        <fullName evidence="1">Uncharacterized protein</fullName>
    </submittedName>
</protein>
<dbReference type="EMBL" id="BJON01000036">
    <property type="protein sequence ID" value="GED72852.1"/>
    <property type="molecule type" value="Genomic_DNA"/>
</dbReference>
<dbReference type="Proteomes" id="UP000319578">
    <property type="component" value="Unassembled WGS sequence"/>
</dbReference>
<name>A0ABQ0TZW9_9BACL</name>
<comment type="caution">
    <text evidence="1">The sequence shown here is derived from an EMBL/GenBank/DDBJ whole genome shotgun (WGS) entry which is preliminary data.</text>
</comment>
<proteinExistence type="predicted"/>
<evidence type="ECO:0000313" key="1">
    <source>
        <dbReference type="EMBL" id="GED72852.1"/>
    </source>
</evidence>
<gene>
    <name evidence="1" type="ORF">BRE01_65540</name>
</gene>
<evidence type="ECO:0000313" key="2">
    <source>
        <dbReference type="Proteomes" id="UP000319578"/>
    </source>
</evidence>
<accession>A0ABQ0TZW9</accession>
<keyword evidence="2" id="KW-1185">Reference proteome</keyword>
<sequence length="70" mass="8133">MEVNLTFLLFNKRVKMIPSELINSNGIGLTLFKRSDDVADERKIDGAYGRRNQTLLHLLIVTYHICNRKE</sequence>
<organism evidence="1 2">
    <name type="scientific">Brevibacillus reuszeri</name>
    <dbReference type="NCBI Taxonomy" id="54915"/>
    <lineage>
        <taxon>Bacteria</taxon>
        <taxon>Bacillati</taxon>
        <taxon>Bacillota</taxon>
        <taxon>Bacilli</taxon>
        <taxon>Bacillales</taxon>
        <taxon>Paenibacillaceae</taxon>
        <taxon>Brevibacillus</taxon>
    </lineage>
</organism>
<reference evidence="1 2" key="1">
    <citation type="submission" date="2019-06" db="EMBL/GenBank/DDBJ databases">
        <title>Whole genome shotgun sequence of Brevibacillus reuszeri NBRC 15719.</title>
        <authorList>
            <person name="Hosoyama A."/>
            <person name="Uohara A."/>
            <person name="Ohji S."/>
            <person name="Ichikawa N."/>
        </authorList>
    </citation>
    <scope>NUCLEOTIDE SEQUENCE [LARGE SCALE GENOMIC DNA]</scope>
    <source>
        <strain evidence="1 2">NBRC 15719</strain>
    </source>
</reference>